<feature type="compositionally biased region" description="Polar residues" evidence="3">
    <location>
        <begin position="595"/>
        <end position="611"/>
    </location>
</feature>
<dbReference type="Gene3D" id="2.30.30.40">
    <property type="entry name" value="SH3 Domains"/>
    <property type="match status" value="2"/>
</dbReference>
<dbReference type="SMART" id="SM00326">
    <property type="entry name" value="SH3"/>
    <property type="match status" value="2"/>
</dbReference>
<feature type="region of interest" description="Disordered" evidence="3">
    <location>
        <begin position="774"/>
        <end position="798"/>
    </location>
</feature>
<dbReference type="CDD" id="cd11781">
    <property type="entry name" value="SH3_Sorbs_1"/>
    <property type="match status" value="1"/>
</dbReference>
<feature type="compositionally biased region" description="Polar residues" evidence="3">
    <location>
        <begin position="450"/>
        <end position="465"/>
    </location>
</feature>
<feature type="compositionally biased region" description="Polar residues" evidence="3">
    <location>
        <begin position="908"/>
        <end position="922"/>
    </location>
</feature>
<feature type="region of interest" description="Disordered" evidence="3">
    <location>
        <begin position="881"/>
        <end position="931"/>
    </location>
</feature>
<dbReference type="InterPro" id="IPR036028">
    <property type="entry name" value="SH3-like_dom_sf"/>
</dbReference>
<evidence type="ECO:0000313" key="6">
    <source>
        <dbReference type="WBParaSite" id="Pan_g23208.t1"/>
    </source>
</evidence>
<organism evidence="5 6">
    <name type="scientific">Panagrellus redivivus</name>
    <name type="common">Microworm</name>
    <dbReference type="NCBI Taxonomy" id="6233"/>
    <lineage>
        <taxon>Eukaryota</taxon>
        <taxon>Metazoa</taxon>
        <taxon>Ecdysozoa</taxon>
        <taxon>Nematoda</taxon>
        <taxon>Chromadorea</taxon>
        <taxon>Rhabditida</taxon>
        <taxon>Tylenchina</taxon>
        <taxon>Panagrolaimomorpha</taxon>
        <taxon>Panagrolaimoidea</taxon>
        <taxon>Panagrolaimidae</taxon>
        <taxon>Panagrellus</taxon>
    </lineage>
</organism>
<dbReference type="SUPFAM" id="SSF50044">
    <property type="entry name" value="SH3-domain"/>
    <property type="match status" value="2"/>
</dbReference>
<feature type="region of interest" description="Disordered" evidence="3">
    <location>
        <begin position="349"/>
        <end position="374"/>
    </location>
</feature>
<feature type="region of interest" description="Disordered" evidence="3">
    <location>
        <begin position="174"/>
        <end position="204"/>
    </location>
</feature>
<reference evidence="5" key="1">
    <citation type="journal article" date="2013" name="Genetics">
        <title>The draft genome and transcriptome of Panagrellus redivivus are shaped by the harsh demands of a free-living lifestyle.</title>
        <authorList>
            <person name="Srinivasan J."/>
            <person name="Dillman A.R."/>
            <person name="Macchietto M.G."/>
            <person name="Heikkinen L."/>
            <person name="Lakso M."/>
            <person name="Fracchia K.M."/>
            <person name="Antoshechkin I."/>
            <person name="Mortazavi A."/>
            <person name="Wong G."/>
            <person name="Sternberg P.W."/>
        </authorList>
    </citation>
    <scope>NUCLEOTIDE SEQUENCE [LARGE SCALE GENOMIC DNA]</scope>
    <source>
        <strain evidence="5">MT8872</strain>
    </source>
</reference>
<evidence type="ECO:0000256" key="3">
    <source>
        <dbReference type="SAM" id="MobiDB-lite"/>
    </source>
</evidence>
<evidence type="ECO:0000256" key="1">
    <source>
        <dbReference type="ARBA" id="ARBA00022443"/>
    </source>
</evidence>
<dbReference type="InterPro" id="IPR050384">
    <property type="entry name" value="Endophilin_SH3RF"/>
</dbReference>
<keyword evidence="1 2" id="KW-0728">SH3 domain</keyword>
<sequence>MTEQLVYKPILTSVHRLLATNKLFLTTIMTTSNKQKTSGREWLSSSRGRRAYLGPSSGALSIGPHLQCIALSLRVLSHQFARGNKHGMCNKSGYKDNPAHPSLLSGRAQRLPPLPQLQLDPENASTPESSAPPTPSSEISLNRAAKPPLHSYNGGMRGSAQEKKKFFELAIARQTQASPSPIRQEHRDKSKYQSNSAISESGTDISGYDSVAGDYCDRYTPTSSQDEYFYNNDNHSQADGAKTPIAFNHNQNDFGQALRASSTTPLAIRLTEDRQPPLPWENQPNNNAGCSSALMSDENGYGYPSIGQNMHDTSADSGVASLVGVPPPPPPPPGAVDTGKKWSIRVDENSSTKPAPIITSSVKTGKASGEVEVPRPQSVAELRAQIATKLEVRNPAGDSVSPIPLAQAPQASVVHQPPQAQHGRLTPSVSMLSLDRIQRGLDAYDLPEYPSTSRRNQFANEYSPTPSLPPFYGRDEPSKYSPNSATTEFPGDYYPTSSLKRQHSQLQLQPEVQHAVLLHPGYGNLNRSMQASVSMLDLSTPVEYAPPPASYHNPAYSVLKNDSHLTPSAIAEPSSPLGNNHLLQNNLNEQHDTTSRTFSPSYNGYNGVAENTPTLERDSAQIGVVSRDAPLSASISSSFSQEPAGNFDHETAYHGQFETTAEPKSPISPSIATNPAPKSFNTPNWDQEERPLDNTSDRALASESQADPPKSNRLAELIQLANESFGDDTGSSQLIDTLWTKTLNSVNNSAPPAGVLRRPRSALDLSNGTVMSGYSTLPARGARGTSVRPRNPADEEKSQWYRQISKEIHHAPTTDSERIITSVPYGDPLEQSMSNLRSTTPQARFDQQSTDFNPQQRRARSVGRYDAVADMEILDKFSQQRQQLNRELNEDEPSKERPRTGMEALQIACTSSSRQTQACPHQSSAASDDISDTARSANAYAISRSKTQHFHLPSYRFVHEDARPIPSPRNCFRCGKNRRDYTWNEIEHLYLMLDKDTLKKEALRESLGEKVKLRHIENRLQDTAQDLQKVIEQLEAYGKTRSKSNPEIAYKLRNCNGKFNYLVGHGRSGVNGQSRVDDVKKATMEEVLQRQRAEKLSEELDDQRSRRHGYFPGAAPALQNNVQRLDHLLQNTTQTTNGFDYTSSRCSTPARRANSQGPVQTCTVLYKFTAQTSRELSLNRGDVVRVHREIDNNWIEGERNGQIGIFPVSYVQMDEDPSTSRNRVRALYPFQARNRNELSLKKDEILRRRRDIDANWIEGTNSKGQIGIFPRCYVRDHTDVFENGIDDVQSVIPDRPKTPKIVTTSYSSRIALG</sequence>
<dbReference type="PANTHER" id="PTHR14167">
    <property type="entry name" value="SH3 DOMAIN-CONTAINING"/>
    <property type="match status" value="1"/>
</dbReference>
<feature type="region of interest" description="Disordered" evidence="3">
    <location>
        <begin position="591"/>
        <end position="611"/>
    </location>
</feature>
<evidence type="ECO:0000313" key="5">
    <source>
        <dbReference type="Proteomes" id="UP000492821"/>
    </source>
</evidence>
<feature type="compositionally biased region" description="Basic and acidic residues" evidence="3">
    <location>
        <begin position="687"/>
        <end position="696"/>
    </location>
</feature>
<evidence type="ECO:0000256" key="2">
    <source>
        <dbReference type="PROSITE-ProRule" id="PRU00192"/>
    </source>
</evidence>
<feature type="compositionally biased region" description="Polar residues" evidence="3">
    <location>
        <begin position="834"/>
        <end position="856"/>
    </location>
</feature>
<feature type="domain" description="SH3" evidence="4">
    <location>
        <begin position="1157"/>
        <end position="1216"/>
    </location>
</feature>
<dbReference type="Pfam" id="PF14604">
    <property type="entry name" value="SH3_9"/>
    <property type="match status" value="2"/>
</dbReference>
<dbReference type="Proteomes" id="UP000492821">
    <property type="component" value="Unassembled WGS sequence"/>
</dbReference>
<feature type="region of interest" description="Disordered" evidence="3">
    <location>
        <begin position="658"/>
        <end position="712"/>
    </location>
</feature>
<name>A0A7E4VN78_PANRE</name>
<accession>A0A7E4VN78</accession>
<dbReference type="WBParaSite" id="Pan_g23208.t1">
    <property type="protein sequence ID" value="Pan_g23208.t1"/>
    <property type="gene ID" value="Pan_g23208"/>
</dbReference>
<reference evidence="6" key="2">
    <citation type="submission" date="2020-10" db="UniProtKB">
        <authorList>
            <consortium name="WormBaseParasite"/>
        </authorList>
    </citation>
    <scope>IDENTIFICATION</scope>
</reference>
<feature type="region of interest" description="Disordered" evidence="3">
    <location>
        <begin position="834"/>
        <end position="861"/>
    </location>
</feature>
<protein>
    <submittedName>
        <fullName evidence="6">SH2 domain-containing protein</fullName>
    </submittedName>
</protein>
<feature type="domain" description="SH3" evidence="4">
    <location>
        <begin position="1219"/>
        <end position="1279"/>
    </location>
</feature>
<feature type="compositionally biased region" description="Polar residues" evidence="3">
    <location>
        <begin position="351"/>
        <end position="363"/>
    </location>
</feature>
<keyword evidence="5" id="KW-1185">Reference proteome</keyword>
<dbReference type="PROSITE" id="PS50002">
    <property type="entry name" value="SH3"/>
    <property type="match status" value="2"/>
</dbReference>
<dbReference type="InterPro" id="IPR001452">
    <property type="entry name" value="SH3_domain"/>
</dbReference>
<feature type="region of interest" description="Disordered" evidence="3">
    <location>
        <begin position="447"/>
        <end position="487"/>
    </location>
</feature>
<feature type="region of interest" description="Disordered" evidence="3">
    <location>
        <begin position="113"/>
        <end position="158"/>
    </location>
</feature>
<dbReference type="PANTHER" id="PTHR14167:SF116">
    <property type="entry name" value="CAP, ISOFORM AC"/>
    <property type="match status" value="1"/>
</dbReference>
<feature type="compositionally biased region" description="Low complexity" evidence="3">
    <location>
        <begin position="116"/>
        <end position="129"/>
    </location>
</feature>
<proteinExistence type="predicted"/>
<feature type="compositionally biased region" description="Polar residues" evidence="3">
    <location>
        <begin position="192"/>
        <end position="204"/>
    </location>
</feature>
<evidence type="ECO:0000259" key="4">
    <source>
        <dbReference type="PROSITE" id="PS50002"/>
    </source>
</evidence>